<gene>
    <name evidence="1" type="ORF">P7D69_21395</name>
</gene>
<dbReference type="RefSeq" id="WP_258529775.1">
    <property type="nucleotide sequence ID" value="NZ_JARPXL010000062.1"/>
</dbReference>
<accession>A0AAW8TJF9</accession>
<reference evidence="1" key="1">
    <citation type="submission" date="2023-03" db="EMBL/GenBank/DDBJ databases">
        <authorList>
            <person name="Shen W."/>
            <person name="Cai J."/>
        </authorList>
    </citation>
    <scope>NUCLEOTIDE SEQUENCE</scope>
    <source>
        <strain evidence="1">Y15</strain>
    </source>
</reference>
<sequence>MIINEIWESNDEKIWNAALKKATFDTGRDNYIESKLSKLNVEYIKNLSKQEFYTFLHDDYFVWKFTAKNRLKTSRTHLENYDIQNKMEDLEEIQKEIFSFNLSDTPMGLTIVTKIKGLGVAGGSGLLSLLFPSFFGTVDEQAIKALLATEQYKDDPILNKIKTQDIKIKEGVYLNNIYQKKSHELNQLFGSYCWTPRDIDVILWFYRDKNFNQLTFGSFPEPDSFFLGL</sequence>
<evidence type="ECO:0000313" key="1">
    <source>
        <dbReference type="EMBL" id="MDT2546885.1"/>
    </source>
</evidence>
<dbReference type="EMBL" id="JARPXL010000062">
    <property type="protein sequence ID" value="MDT2546885.1"/>
    <property type="molecule type" value="Genomic_DNA"/>
</dbReference>
<name>A0AAW8TJF9_9ENTE</name>
<proteinExistence type="predicted"/>
<dbReference type="Proteomes" id="UP001254770">
    <property type="component" value="Unassembled WGS sequence"/>
</dbReference>
<protein>
    <submittedName>
        <fullName evidence="1">Uncharacterized protein</fullName>
    </submittedName>
</protein>
<evidence type="ECO:0000313" key="2">
    <source>
        <dbReference type="Proteomes" id="UP001254770"/>
    </source>
</evidence>
<organism evidence="1 2">
    <name type="scientific">Enterococcus raffinosus</name>
    <dbReference type="NCBI Taxonomy" id="71452"/>
    <lineage>
        <taxon>Bacteria</taxon>
        <taxon>Bacillati</taxon>
        <taxon>Bacillota</taxon>
        <taxon>Bacilli</taxon>
        <taxon>Lactobacillales</taxon>
        <taxon>Enterococcaceae</taxon>
        <taxon>Enterococcus</taxon>
    </lineage>
</organism>
<comment type="caution">
    <text evidence="1">The sequence shown here is derived from an EMBL/GenBank/DDBJ whole genome shotgun (WGS) entry which is preliminary data.</text>
</comment>
<dbReference type="AlphaFoldDB" id="A0AAW8TJF9"/>